<comment type="subunit">
    <text evidence="10">Homodimer.</text>
</comment>
<dbReference type="InterPro" id="IPR018522">
    <property type="entry name" value="TopoIIA_CS"/>
</dbReference>
<feature type="region of interest" description="Disordered" evidence="11">
    <location>
        <begin position="1"/>
        <end position="29"/>
    </location>
</feature>
<dbReference type="PROSITE" id="PS00177">
    <property type="entry name" value="TOPOISOMERASE_II"/>
    <property type="match status" value="1"/>
</dbReference>
<dbReference type="CDD" id="cd16930">
    <property type="entry name" value="HATPase_TopII-like"/>
    <property type="match status" value="1"/>
</dbReference>
<comment type="cofactor">
    <cofactor evidence="2">
        <name>Ca(2+)</name>
        <dbReference type="ChEBI" id="CHEBI:29108"/>
    </cofactor>
</comment>
<dbReference type="InterPro" id="IPR013759">
    <property type="entry name" value="Topo_IIA_B_C"/>
</dbReference>
<accession>A0A4P9YNK4</accession>
<dbReference type="GO" id="GO:0000819">
    <property type="term" value="P:sister chromatid segregation"/>
    <property type="evidence" value="ECO:0007669"/>
    <property type="project" value="TreeGrafter"/>
</dbReference>
<comment type="cofactor">
    <cofactor evidence="3">
        <name>Mg(2+)</name>
        <dbReference type="ChEBI" id="CHEBI:18420"/>
    </cofactor>
</comment>
<comment type="function">
    <text evidence="10">Control of topological states of DNA by transient breakage and subsequent rejoining of DNA strands. Topoisomerase II makes double-strand breaks.</text>
</comment>
<comment type="similarity">
    <text evidence="4 10">Belongs to the type II topoisomerase family.</text>
</comment>
<dbReference type="GO" id="GO:0003918">
    <property type="term" value="F:DNA topoisomerase type II (double strand cut, ATP-hydrolyzing) activity"/>
    <property type="evidence" value="ECO:0007669"/>
    <property type="project" value="UniProtKB-UniRule"/>
</dbReference>
<keyword evidence="5 10" id="KW-0547">Nucleotide-binding</keyword>
<dbReference type="InterPro" id="IPR014721">
    <property type="entry name" value="Ribsml_uS5_D2-typ_fold_subgr"/>
</dbReference>
<dbReference type="CDD" id="cd03481">
    <property type="entry name" value="TopoIIA_Trans_ScTopoIIA"/>
    <property type="match status" value="1"/>
</dbReference>
<sequence>MSDYESSFTASPVKKSVKKPLQQKRDNRPVEEVYQKKTQLEHILLRPDTYIGSVESITQGMWIVEQGKFVYKNITYTPGFYKIFDEILVNAADNKQRDPGMGVIRVDIDRENNVISVMNDGRGIPIEVHADEKVYVPELIFGHLLTSSNYNDSQKKVTGGRNGFGAKLCNIFSTEFVVETADSSKKKKFRQVFKKNMSEVGQPKIVDYSKDDFTKITFKPDLKRFGMETFDEDVEKLFVKRVYDMAGVVKDVKVYLNGERIKIKDFKSYVNQFVKEDENGVKPTVLFEKSDRWEVGFCISEGQFQQGGTHVAHVADQIVGALVEATKKKNKAAPLKPFQIKNQMALFINCLIENPSFDSQTKETMTLKQSSFGSKCILGEEFMKKVLKSGIVENILNVAQAKQNQMLKKSDGHKTSRISGIPKLDDANYAGTKSSSQCTLILTEGDSAKTLAVQGLSVVGRDYFGVFPLRGKLLNVREASAKQILENQEIQNIKRILGLQQGKNYTSA</sequence>
<dbReference type="SUPFAM" id="SSF56719">
    <property type="entry name" value="Type II DNA topoisomerase"/>
    <property type="match status" value="1"/>
</dbReference>
<evidence type="ECO:0000256" key="7">
    <source>
        <dbReference type="ARBA" id="ARBA00023029"/>
    </source>
</evidence>
<dbReference type="InterPro" id="IPR020568">
    <property type="entry name" value="Ribosomal_Su5_D2-typ_SF"/>
</dbReference>
<dbReference type="GO" id="GO:0006265">
    <property type="term" value="P:DNA topological change"/>
    <property type="evidence" value="ECO:0007669"/>
    <property type="project" value="UniProtKB-UniRule"/>
</dbReference>
<evidence type="ECO:0000259" key="12">
    <source>
        <dbReference type="SMART" id="SM00387"/>
    </source>
</evidence>
<dbReference type="Gene3D" id="3.40.50.670">
    <property type="match status" value="1"/>
</dbReference>
<reference evidence="14" key="1">
    <citation type="journal article" date="2018" name="Nat. Microbiol.">
        <title>Leveraging single-cell genomics to expand the fungal tree of life.</title>
        <authorList>
            <person name="Ahrendt S.R."/>
            <person name="Quandt C.A."/>
            <person name="Ciobanu D."/>
            <person name="Clum A."/>
            <person name="Salamov A."/>
            <person name="Andreopoulos B."/>
            <person name="Cheng J.F."/>
            <person name="Woyke T."/>
            <person name="Pelin A."/>
            <person name="Henrissat B."/>
            <person name="Reynolds N.K."/>
            <person name="Benny G.L."/>
            <person name="Smith M.E."/>
            <person name="James T.Y."/>
            <person name="Grigoriev I.V."/>
        </authorList>
    </citation>
    <scope>NUCLEOTIDE SEQUENCE [LARGE SCALE GENOMIC DNA]</scope>
    <source>
        <strain evidence="14">CSF55</strain>
    </source>
</reference>
<evidence type="ECO:0000256" key="9">
    <source>
        <dbReference type="ARBA" id="ARBA00023235"/>
    </source>
</evidence>
<keyword evidence="8 10" id="KW-0238">DNA-binding</keyword>
<gene>
    <name evidence="13" type="ORF">ROZALSC1DRAFT_20652</name>
</gene>
<dbReference type="SMART" id="SM00387">
    <property type="entry name" value="HATPase_c"/>
    <property type="match status" value="1"/>
</dbReference>
<dbReference type="Proteomes" id="UP000281549">
    <property type="component" value="Unassembled WGS sequence"/>
</dbReference>
<name>A0A4P9YNK4_ROZAC</name>
<feature type="compositionally biased region" description="Polar residues" evidence="11">
    <location>
        <begin position="1"/>
        <end position="10"/>
    </location>
</feature>
<evidence type="ECO:0000256" key="3">
    <source>
        <dbReference type="ARBA" id="ARBA00001946"/>
    </source>
</evidence>
<dbReference type="SUPFAM" id="SSF55874">
    <property type="entry name" value="ATPase domain of HSP90 chaperone/DNA topoisomerase II/histidine kinase"/>
    <property type="match status" value="1"/>
</dbReference>
<comment type="catalytic activity">
    <reaction evidence="1 10">
        <text>ATP-dependent breakage, passage and rejoining of double-stranded DNA.</text>
        <dbReference type="EC" id="5.6.2.2"/>
    </reaction>
</comment>
<dbReference type="SMART" id="SM00433">
    <property type="entry name" value="TOP2c"/>
    <property type="match status" value="1"/>
</dbReference>
<dbReference type="InterPro" id="IPR013760">
    <property type="entry name" value="Topo_IIA-like_dom_sf"/>
</dbReference>
<dbReference type="EMBL" id="ML004970">
    <property type="protein sequence ID" value="RKP21287.1"/>
    <property type="molecule type" value="Genomic_DNA"/>
</dbReference>
<keyword evidence="7 10" id="KW-0799">Topoisomerase</keyword>
<dbReference type="PRINTS" id="PR01158">
    <property type="entry name" value="TOPISMRASEII"/>
</dbReference>
<dbReference type="PRINTS" id="PR00418">
    <property type="entry name" value="TPI2FAMILY"/>
</dbReference>
<dbReference type="Pfam" id="PF00204">
    <property type="entry name" value="DNA_gyraseB"/>
    <property type="match status" value="1"/>
</dbReference>
<dbReference type="InterPro" id="IPR003594">
    <property type="entry name" value="HATPase_dom"/>
</dbReference>
<keyword evidence="6 10" id="KW-0067">ATP-binding</keyword>
<evidence type="ECO:0000313" key="13">
    <source>
        <dbReference type="EMBL" id="RKP21287.1"/>
    </source>
</evidence>
<evidence type="ECO:0000256" key="8">
    <source>
        <dbReference type="ARBA" id="ARBA00023125"/>
    </source>
</evidence>
<dbReference type="EC" id="5.6.2.2" evidence="10"/>
<dbReference type="GO" id="GO:0003677">
    <property type="term" value="F:DNA binding"/>
    <property type="evidence" value="ECO:0007669"/>
    <property type="project" value="UniProtKB-UniRule"/>
</dbReference>
<evidence type="ECO:0000256" key="11">
    <source>
        <dbReference type="SAM" id="MobiDB-lite"/>
    </source>
</evidence>
<evidence type="ECO:0000256" key="2">
    <source>
        <dbReference type="ARBA" id="ARBA00001913"/>
    </source>
</evidence>
<dbReference type="PANTHER" id="PTHR10169:SF38">
    <property type="entry name" value="DNA TOPOISOMERASE 2"/>
    <property type="match status" value="1"/>
</dbReference>
<dbReference type="FunFam" id="3.30.565.10:FF:000004">
    <property type="entry name" value="DNA topoisomerase 2"/>
    <property type="match status" value="1"/>
</dbReference>
<evidence type="ECO:0000256" key="6">
    <source>
        <dbReference type="ARBA" id="ARBA00022840"/>
    </source>
</evidence>
<evidence type="ECO:0000256" key="10">
    <source>
        <dbReference type="RuleBase" id="RU362094"/>
    </source>
</evidence>
<dbReference type="SUPFAM" id="SSF54211">
    <property type="entry name" value="Ribosomal protein S5 domain 2-like"/>
    <property type="match status" value="1"/>
</dbReference>
<dbReference type="InterPro" id="IPR001154">
    <property type="entry name" value="TopoII_euk"/>
</dbReference>
<dbReference type="FunFam" id="3.40.50.670:FF:000001">
    <property type="entry name" value="DNA topoisomerase 2"/>
    <property type="match status" value="1"/>
</dbReference>
<dbReference type="Gene3D" id="3.30.565.10">
    <property type="entry name" value="Histidine kinase-like ATPase, C-terminal domain"/>
    <property type="match status" value="1"/>
</dbReference>
<dbReference type="GO" id="GO:0000712">
    <property type="term" value="P:resolution of meiotic recombination intermediates"/>
    <property type="evidence" value="ECO:0007669"/>
    <property type="project" value="TreeGrafter"/>
</dbReference>
<feature type="non-terminal residue" evidence="13">
    <location>
        <position position="508"/>
    </location>
</feature>
<dbReference type="Pfam" id="PF02518">
    <property type="entry name" value="HATPase_c"/>
    <property type="match status" value="1"/>
</dbReference>
<feature type="domain" description="Histidine kinase/HSP90-like ATPase" evidence="12">
    <location>
        <begin position="75"/>
        <end position="224"/>
    </location>
</feature>
<organism evidence="13 14">
    <name type="scientific">Rozella allomycis (strain CSF55)</name>
    <dbReference type="NCBI Taxonomy" id="988480"/>
    <lineage>
        <taxon>Eukaryota</taxon>
        <taxon>Fungi</taxon>
        <taxon>Fungi incertae sedis</taxon>
        <taxon>Cryptomycota</taxon>
        <taxon>Cryptomycota incertae sedis</taxon>
        <taxon>Rozella</taxon>
    </lineage>
</organism>
<dbReference type="AlphaFoldDB" id="A0A4P9YNK4"/>
<protein>
    <recommendedName>
        <fullName evidence="10">DNA topoisomerase 2</fullName>
        <ecNumber evidence="10">5.6.2.2</ecNumber>
    </recommendedName>
</protein>
<dbReference type="GO" id="GO:0005524">
    <property type="term" value="F:ATP binding"/>
    <property type="evidence" value="ECO:0007669"/>
    <property type="project" value="UniProtKB-UniRule"/>
</dbReference>
<dbReference type="PANTHER" id="PTHR10169">
    <property type="entry name" value="DNA TOPOISOMERASE/GYRASE"/>
    <property type="match status" value="1"/>
</dbReference>
<dbReference type="InterPro" id="IPR036890">
    <property type="entry name" value="HATPase_C_sf"/>
</dbReference>
<evidence type="ECO:0000256" key="1">
    <source>
        <dbReference type="ARBA" id="ARBA00000185"/>
    </source>
</evidence>
<dbReference type="InterPro" id="IPR001241">
    <property type="entry name" value="Topo_IIA"/>
</dbReference>
<dbReference type="Gene3D" id="3.30.230.10">
    <property type="match status" value="1"/>
</dbReference>
<evidence type="ECO:0000256" key="4">
    <source>
        <dbReference type="ARBA" id="ARBA00011080"/>
    </source>
</evidence>
<keyword evidence="9 10" id="KW-0413">Isomerase</keyword>
<evidence type="ECO:0000256" key="5">
    <source>
        <dbReference type="ARBA" id="ARBA00022741"/>
    </source>
</evidence>
<dbReference type="InterPro" id="IPR013506">
    <property type="entry name" value="Topo_IIA_bsu_dom2"/>
</dbReference>
<proteinExistence type="inferred from homology"/>
<dbReference type="GO" id="GO:0005634">
    <property type="term" value="C:nucleus"/>
    <property type="evidence" value="ECO:0007669"/>
    <property type="project" value="TreeGrafter"/>
</dbReference>
<evidence type="ECO:0000313" key="14">
    <source>
        <dbReference type="Proteomes" id="UP000281549"/>
    </source>
</evidence>
<dbReference type="InterPro" id="IPR050634">
    <property type="entry name" value="DNA_Topoisomerase_II"/>
</dbReference>